<evidence type="ECO:0000313" key="1">
    <source>
        <dbReference type="EMBL" id="OGK55372.1"/>
    </source>
</evidence>
<comment type="caution">
    <text evidence="1">The sequence shown here is derived from an EMBL/GenBank/DDBJ whole genome shotgun (WGS) entry which is preliminary data.</text>
</comment>
<reference evidence="1 2" key="1">
    <citation type="journal article" date="2016" name="Nat. Commun.">
        <title>Thousands of microbial genomes shed light on interconnected biogeochemical processes in an aquifer system.</title>
        <authorList>
            <person name="Anantharaman K."/>
            <person name="Brown C.T."/>
            <person name="Hug L.A."/>
            <person name="Sharon I."/>
            <person name="Castelle C.J."/>
            <person name="Probst A.J."/>
            <person name="Thomas B.C."/>
            <person name="Singh A."/>
            <person name="Wilkins M.J."/>
            <person name="Karaoz U."/>
            <person name="Brodie E.L."/>
            <person name="Williams K.H."/>
            <person name="Hubbard S.S."/>
            <person name="Banfield J.F."/>
        </authorList>
    </citation>
    <scope>NUCLEOTIDE SEQUENCE [LARGE SCALE GENOMIC DNA]</scope>
</reference>
<gene>
    <name evidence="1" type="ORF">A3H78_03660</name>
</gene>
<proteinExistence type="predicted"/>
<organism evidence="1 2">
    <name type="scientific">Candidatus Roizmanbacteria bacterium RIFCSPLOWO2_02_FULL_36_11</name>
    <dbReference type="NCBI Taxonomy" id="1802071"/>
    <lineage>
        <taxon>Bacteria</taxon>
        <taxon>Candidatus Roizmaniibacteriota</taxon>
    </lineage>
</organism>
<name>A0A1F7JID7_9BACT</name>
<sequence length="113" mass="13059">MTSQKLYDLETDVASLLLDRLEKEQITLQRAAQISKYILRALPDTITDEQIDKILPILDDEFVELSNIVHKHLMLKQELDKDLGITEAEKLIHEGKLQQSIDLMNNYITQKAL</sequence>
<accession>A0A1F7JID7</accession>
<evidence type="ECO:0000313" key="2">
    <source>
        <dbReference type="Proteomes" id="UP000177418"/>
    </source>
</evidence>
<dbReference type="AlphaFoldDB" id="A0A1F7JID7"/>
<protein>
    <submittedName>
        <fullName evidence="1">Uncharacterized protein</fullName>
    </submittedName>
</protein>
<dbReference type="EMBL" id="MGAV01000006">
    <property type="protein sequence ID" value="OGK55372.1"/>
    <property type="molecule type" value="Genomic_DNA"/>
</dbReference>
<dbReference type="Proteomes" id="UP000177418">
    <property type="component" value="Unassembled WGS sequence"/>
</dbReference>